<dbReference type="Proteomes" id="UP000324748">
    <property type="component" value="Unassembled WGS sequence"/>
</dbReference>
<dbReference type="AlphaFoldDB" id="A0A5B0R1Z1"/>
<gene>
    <name evidence="1" type="ORF">PGT21_028025</name>
</gene>
<keyword evidence="2" id="KW-1185">Reference proteome</keyword>
<evidence type="ECO:0000313" key="2">
    <source>
        <dbReference type="Proteomes" id="UP000324748"/>
    </source>
</evidence>
<dbReference type="EMBL" id="VSWC01000001">
    <property type="protein sequence ID" value="KAA1119526.1"/>
    <property type="molecule type" value="Genomic_DNA"/>
</dbReference>
<proteinExistence type="predicted"/>
<reference evidence="1 2" key="1">
    <citation type="submission" date="2019-05" db="EMBL/GenBank/DDBJ databases">
        <title>Emergence of the Ug99 lineage of the wheat stem rust pathogen through somatic hybridization.</title>
        <authorList>
            <person name="Li F."/>
            <person name="Upadhyaya N.M."/>
            <person name="Sperschneider J."/>
            <person name="Matny O."/>
            <person name="Nguyen-Phuc H."/>
            <person name="Mago R."/>
            <person name="Raley C."/>
            <person name="Miller M.E."/>
            <person name="Silverstein K.A.T."/>
            <person name="Henningsen E."/>
            <person name="Hirsch C.D."/>
            <person name="Visser B."/>
            <person name="Pretorius Z.A."/>
            <person name="Steffenson B.J."/>
            <person name="Schwessinger B."/>
            <person name="Dodds P.N."/>
            <person name="Figueroa M."/>
        </authorList>
    </citation>
    <scope>NUCLEOTIDE SEQUENCE [LARGE SCALE GENOMIC DNA]</scope>
    <source>
        <strain evidence="1">21-0</strain>
    </source>
</reference>
<protein>
    <submittedName>
        <fullName evidence="1">Uncharacterized protein</fullName>
    </submittedName>
</protein>
<comment type="caution">
    <text evidence="1">The sequence shown here is derived from an EMBL/GenBank/DDBJ whole genome shotgun (WGS) entry which is preliminary data.</text>
</comment>
<accession>A0A5B0R1Z1</accession>
<name>A0A5B0R1Z1_PUCGR</name>
<evidence type="ECO:0000313" key="1">
    <source>
        <dbReference type="EMBL" id="KAA1119526.1"/>
    </source>
</evidence>
<organism evidence="1 2">
    <name type="scientific">Puccinia graminis f. sp. tritici</name>
    <dbReference type="NCBI Taxonomy" id="56615"/>
    <lineage>
        <taxon>Eukaryota</taxon>
        <taxon>Fungi</taxon>
        <taxon>Dikarya</taxon>
        <taxon>Basidiomycota</taxon>
        <taxon>Pucciniomycotina</taxon>
        <taxon>Pucciniomycetes</taxon>
        <taxon>Pucciniales</taxon>
        <taxon>Pucciniaceae</taxon>
        <taxon>Puccinia</taxon>
    </lineage>
</organism>
<sequence>MDDSTENTENTAVDVWPQEVFAQIFIRRQQLATSSHARQTMLLESATLLLDDDPNYDDLFGMHGGSKPGKKPNLP</sequence>